<dbReference type="SUPFAM" id="SSF49777">
    <property type="entry name" value="PEBP-like"/>
    <property type="match status" value="1"/>
</dbReference>
<dbReference type="GO" id="GO:0004860">
    <property type="term" value="F:protein kinase inhibitor activity"/>
    <property type="evidence" value="ECO:0007669"/>
    <property type="project" value="UniProtKB-KW"/>
</dbReference>
<evidence type="ECO:0000313" key="3">
    <source>
        <dbReference type="Proteomes" id="UP001447842"/>
    </source>
</evidence>
<gene>
    <name evidence="2" type="ORF">WCY31_04845</name>
</gene>
<dbReference type="InterPro" id="IPR008914">
    <property type="entry name" value="PEBP"/>
</dbReference>
<dbReference type="NCBIfam" id="TIGR00481">
    <property type="entry name" value="YbhB/YbcL family Raf kinase inhibitor-like protein"/>
    <property type="match status" value="1"/>
</dbReference>
<keyword evidence="2" id="KW-0649">Protein kinase inhibitor</keyword>
<dbReference type="CDD" id="cd00865">
    <property type="entry name" value="PEBP_bact_arch"/>
    <property type="match status" value="1"/>
</dbReference>
<dbReference type="Pfam" id="PF01161">
    <property type="entry name" value="PBP"/>
    <property type="match status" value="1"/>
</dbReference>
<evidence type="ECO:0000256" key="1">
    <source>
        <dbReference type="SAM" id="SignalP"/>
    </source>
</evidence>
<dbReference type="EMBL" id="CP147920">
    <property type="protein sequence ID" value="XAU16035.1"/>
    <property type="molecule type" value="Genomic_DNA"/>
</dbReference>
<protein>
    <submittedName>
        <fullName evidence="2">YbhB/YbcL family Raf kinase inhibitor-like protein</fullName>
    </submittedName>
</protein>
<feature type="signal peptide" evidence="1">
    <location>
        <begin position="1"/>
        <end position="17"/>
    </location>
</feature>
<proteinExistence type="predicted"/>
<organism evidence="2 3">
    <name type="scientific">Sulfurimonas diazotrophicus</name>
    <dbReference type="NCBI Taxonomy" id="3131939"/>
    <lineage>
        <taxon>Bacteria</taxon>
        <taxon>Pseudomonadati</taxon>
        <taxon>Campylobacterota</taxon>
        <taxon>Epsilonproteobacteria</taxon>
        <taxon>Campylobacterales</taxon>
        <taxon>Sulfurimonadaceae</taxon>
        <taxon>Sulfurimonas</taxon>
    </lineage>
</organism>
<accession>A0ABZ3HBX3</accession>
<keyword evidence="3" id="KW-1185">Reference proteome</keyword>
<sequence>MKAVMSVLLVAAAWLHAGNFTLTSSDLQGQLTMKEVFNGFGCSGENVSPALQWANAPKETKSFAVTVYDPDAPTGSGWWHWVVFNLPATVTALPSGAGNGAKGLMPKAAVQSMTSFGQAGFGGACPPVGDRPHRYVFTVYALDVAALDLDVSAMPALVGYMLNAHAIAKASLMAYYGR</sequence>
<dbReference type="Proteomes" id="UP001447842">
    <property type="component" value="Chromosome"/>
</dbReference>
<evidence type="ECO:0000313" key="2">
    <source>
        <dbReference type="EMBL" id="XAU16035.1"/>
    </source>
</evidence>
<name>A0ABZ3HBX3_9BACT</name>
<dbReference type="PANTHER" id="PTHR30289">
    <property type="entry name" value="UNCHARACTERIZED PROTEIN YBCL-RELATED"/>
    <property type="match status" value="1"/>
</dbReference>
<feature type="chain" id="PRO_5046724709" evidence="1">
    <location>
        <begin position="18"/>
        <end position="178"/>
    </location>
</feature>
<dbReference type="InterPro" id="IPR036610">
    <property type="entry name" value="PEBP-like_sf"/>
</dbReference>
<dbReference type="Gene3D" id="3.90.280.10">
    <property type="entry name" value="PEBP-like"/>
    <property type="match status" value="1"/>
</dbReference>
<dbReference type="RefSeq" id="WP_345973401.1">
    <property type="nucleotide sequence ID" value="NZ_CP147920.1"/>
</dbReference>
<keyword evidence="1" id="KW-0732">Signal</keyword>
<dbReference type="InterPro" id="IPR005247">
    <property type="entry name" value="YbhB_YbcL/LppC-like"/>
</dbReference>
<dbReference type="PANTHER" id="PTHR30289:SF1">
    <property type="entry name" value="PEBP (PHOSPHATIDYLETHANOLAMINE-BINDING PROTEIN) FAMILY PROTEIN"/>
    <property type="match status" value="1"/>
</dbReference>
<reference evidence="2 3" key="1">
    <citation type="submission" date="2024-03" db="EMBL/GenBank/DDBJ databases">
        <title>Sulfurimonas sp. HSL3-1.</title>
        <authorList>
            <person name="Wang S."/>
        </authorList>
    </citation>
    <scope>NUCLEOTIDE SEQUENCE [LARGE SCALE GENOMIC DNA]</scope>
    <source>
        <strain evidence="2 3">HSL3-1</strain>
    </source>
</reference>